<dbReference type="InterPro" id="IPR029058">
    <property type="entry name" value="AB_hydrolase_fold"/>
</dbReference>
<proteinExistence type="predicted"/>
<dbReference type="PRINTS" id="PR00412">
    <property type="entry name" value="EPOXHYDRLASE"/>
</dbReference>
<dbReference type="Pfam" id="PF00561">
    <property type="entry name" value="Abhydrolase_1"/>
    <property type="match status" value="1"/>
</dbReference>
<evidence type="ECO:0000313" key="2">
    <source>
        <dbReference type="EMBL" id="MBL6082039.1"/>
    </source>
</evidence>
<dbReference type="GO" id="GO:0016787">
    <property type="term" value="F:hydrolase activity"/>
    <property type="evidence" value="ECO:0007669"/>
    <property type="project" value="UniProtKB-KW"/>
</dbReference>
<reference evidence="2 3" key="1">
    <citation type="submission" date="2021-01" db="EMBL/GenBank/DDBJ databases">
        <title>Belnapia mucosa sp. nov. and Belnapia arida sp. nov., isolated from the Tabernas Desert (Almeria, Spain).</title>
        <authorList>
            <person name="Molina-Menor E."/>
            <person name="Vidal-Verdu A."/>
            <person name="Calonge A."/>
            <person name="Satari L."/>
            <person name="Pereto J."/>
            <person name="Porcar M."/>
        </authorList>
    </citation>
    <scope>NUCLEOTIDE SEQUENCE [LARGE SCALE GENOMIC DNA]</scope>
    <source>
        <strain evidence="2 3">T18</strain>
    </source>
</reference>
<name>A0ABS1UBH4_9PROT</name>
<dbReference type="Proteomes" id="UP000660885">
    <property type="component" value="Unassembled WGS sequence"/>
</dbReference>
<sequence>MSAVQYRTRSVGDVEVFYREAGASDASVVLLLHGFPSSSHMFRDLIPALADRYRVIAPDLPGFGQTKAPPRGKFKYTFDSLAEVVGGFVDAIGLVRYALYIFDYGAPIGLRLALKHPERVAAIITQNGNAYVEGFSKEWAAWETYWRKPTPAHRDATRASLTDEAIRFQHEHGAPSELISPDGYVLDTFYMHRPEAEEIQLDLILNYATNVALYPIYQAYFRRHRPPVLAVWGKNDAFFLPSGAEAYRRDNPDAEIHLLDAGHFALETHHREIATLMRDFLGRRMPEGQWKAAPS</sequence>
<evidence type="ECO:0000259" key="1">
    <source>
        <dbReference type="Pfam" id="PF00561"/>
    </source>
</evidence>
<dbReference type="PRINTS" id="PR00111">
    <property type="entry name" value="ABHYDROLASE"/>
</dbReference>
<dbReference type="PANTHER" id="PTHR42977">
    <property type="entry name" value="HYDROLASE-RELATED"/>
    <property type="match status" value="1"/>
</dbReference>
<dbReference type="PANTHER" id="PTHR42977:SF1">
    <property type="entry name" value="BLR6576 PROTEIN"/>
    <property type="match status" value="1"/>
</dbReference>
<keyword evidence="2" id="KW-0378">Hydrolase</keyword>
<dbReference type="EMBL" id="JAETWB010000045">
    <property type="protein sequence ID" value="MBL6082039.1"/>
    <property type="molecule type" value="Genomic_DNA"/>
</dbReference>
<gene>
    <name evidence="2" type="ORF">JMJ56_29100</name>
</gene>
<accession>A0ABS1UBH4</accession>
<evidence type="ECO:0000313" key="3">
    <source>
        <dbReference type="Proteomes" id="UP000660885"/>
    </source>
</evidence>
<comment type="caution">
    <text evidence="2">The sequence shown here is derived from an EMBL/GenBank/DDBJ whole genome shotgun (WGS) entry which is preliminary data.</text>
</comment>
<dbReference type="SUPFAM" id="SSF53474">
    <property type="entry name" value="alpha/beta-Hydrolases"/>
    <property type="match status" value="1"/>
</dbReference>
<organism evidence="2 3">
    <name type="scientific">Belnapia arida</name>
    <dbReference type="NCBI Taxonomy" id="2804533"/>
    <lineage>
        <taxon>Bacteria</taxon>
        <taxon>Pseudomonadati</taxon>
        <taxon>Pseudomonadota</taxon>
        <taxon>Alphaproteobacteria</taxon>
        <taxon>Acetobacterales</taxon>
        <taxon>Roseomonadaceae</taxon>
        <taxon>Belnapia</taxon>
    </lineage>
</organism>
<keyword evidence="3" id="KW-1185">Reference proteome</keyword>
<dbReference type="InterPro" id="IPR000639">
    <property type="entry name" value="Epox_hydrolase-like"/>
</dbReference>
<feature type="domain" description="AB hydrolase-1" evidence="1">
    <location>
        <begin position="28"/>
        <end position="269"/>
    </location>
</feature>
<protein>
    <submittedName>
        <fullName evidence="2">Alpha/beta hydrolase</fullName>
    </submittedName>
</protein>
<dbReference type="RefSeq" id="WP_202835249.1">
    <property type="nucleotide sequence ID" value="NZ_JAETWB010000045.1"/>
</dbReference>
<dbReference type="InterPro" id="IPR000073">
    <property type="entry name" value="AB_hydrolase_1"/>
</dbReference>
<dbReference type="Gene3D" id="3.40.50.1820">
    <property type="entry name" value="alpha/beta hydrolase"/>
    <property type="match status" value="1"/>
</dbReference>
<dbReference type="InterPro" id="IPR051340">
    <property type="entry name" value="Haloalkane_dehalogenase"/>
</dbReference>